<dbReference type="Pfam" id="PF00425">
    <property type="entry name" value="Chorismate_bind"/>
    <property type="match status" value="1"/>
</dbReference>
<dbReference type="PANTHER" id="PTHR11236:SF50">
    <property type="entry name" value="AMINODEOXYCHORISMATE SYNTHASE COMPONENT 1"/>
    <property type="match status" value="1"/>
</dbReference>
<reference evidence="3" key="1">
    <citation type="journal article" date="2019" name="Int. J. Syst. Evol. Microbiol.">
        <title>The Global Catalogue of Microorganisms (GCM) 10K type strain sequencing project: providing services to taxonomists for standard genome sequencing and annotation.</title>
        <authorList>
            <consortium name="The Broad Institute Genomics Platform"/>
            <consortium name="The Broad Institute Genome Sequencing Center for Infectious Disease"/>
            <person name="Wu L."/>
            <person name="Ma J."/>
        </authorList>
    </citation>
    <scope>NUCLEOTIDE SEQUENCE [LARGE SCALE GENOMIC DNA]</scope>
    <source>
        <strain evidence="3">CCM 7941</strain>
    </source>
</reference>
<dbReference type="NCBIfam" id="TIGR00553">
    <property type="entry name" value="pabB"/>
    <property type="match status" value="1"/>
</dbReference>
<evidence type="ECO:0000313" key="3">
    <source>
        <dbReference type="Proteomes" id="UP001595536"/>
    </source>
</evidence>
<dbReference type="InterPro" id="IPR005801">
    <property type="entry name" value="ADC_synthase"/>
</dbReference>
<keyword evidence="3" id="KW-1185">Reference proteome</keyword>
<feature type="non-terminal residue" evidence="2">
    <location>
        <position position="1"/>
    </location>
</feature>
<sequence length="290" mass="30784">AAPGRGPALRFSASHDRPAWEAAVERVKDYIRAGDIYQANVARRFSAPSPPDFDAFALYRALRAENPAPFAAFMDFGDVAIASSSPERFLALRGGVVETRPIKGTARRSDDPREDAAIAAALRASEKDRAENVMIVDLLRNDLSRVARPHGVRVTALCALETYAGVHHLTSAVEAELAAGRDAFDLIAATFPGGSITGAPKIRAMDIIAEIEGRGRGVYCGAIGYIGFDGDMDLNVAIRTVQVAGGEISLHAGGGVTLLSDAAAEFEETEAKAARLFAAFRRLERGAPCC</sequence>
<dbReference type="InterPro" id="IPR015890">
    <property type="entry name" value="Chorismate_C"/>
</dbReference>
<keyword evidence="2" id="KW-0032">Aminotransferase</keyword>
<evidence type="ECO:0000313" key="2">
    <source>
        <dbReference type="EMBL" id="MFC3266835.1"/>
    </source>
</evidence>
<protein>
    <submittedName>
        <fullName evidence="2">Aminodeoxychorismate synthase component I</fullName>
        <ecNumber evidence="2">2.6.1.85</ecNumber>
    </submittedName>
</protein>
<dbReference type="SUPFAM" id="SSF56322">
    <property type="entry name" value="ADC synthase"/>
    <property type="match status" value="1"/>
</dbReference>
<comment type="caution">
    <text evidence="2">The sequence shown here is derived from an EMBL/GenBank/DDBJ whole genome shotgun (WGS) entry which is preliminary data.</text>
</comment>
<keyword evidence="2" id="KW-0808">Transferase</keyword>
<proteinExistence type="predicted"/>
<dbReference type="Proteomes" id="UP001595536">
    <property type="component" value="Unassembled WGS sequence"/>
</dbReference>
<dbReference type="Gene3D" id="3.60.120.10">
    <property type="entry name" value="Anthranilate synthase"/>
    <property type="match status" value="1"/>
</dbReference>
<dbReference type="GO" id="GO:0046820">
    <property type="term" value="F:4-amino-4-deoxychorismate synthase activity"/>
    <property type="evidence" value="ECO:0007669"/>
    <property type="project" value="UniProtKB-EC"/>
</dbReference>
<evidence type="ECO:0000259" key="1">
    <source>
        <dbReference type="Pfam" id="PF00425"/>
    </source>
</evidence>
<name>A0ABV7LFX6_9HYPH</name>
<accession>A0ABV7LFX6</accession>
<dbReference type="InterPro" id="IPR005802">
    <property type="entry name" value="ADC_synth_comp_1"/>
</dbReference>
<organism evidence="2 3">
    <name type="scientific">Camelimonas abortus</name>
    <dbReference type="NCBI Taxonomy" id="1017184"/>
    <lineage>
        <taxon>Bacteria</taxon>
        <taxon>Pseudomonadati</taxon>
        <taxon>Pseudomonadota</taxon>
        <taxon>Alphaproteobacteria</taxon>
        <taxon>Hyphomicrobiales</taxon>
        <taxon>Chelatococcaceae</taxon>
        <taxon>Camelimonas</taxon>
    </lineage>
</organism>
<dbReference type="EC" id="2.6.1.85" evidence="2"/>
<gene>
    <name evidence="2" type="primary">pabB</name>
    <name evidence="2" type="ORF">ACFOEX_10805</name>
</gene>
<dbReference type="EMBL" id="JBHRUV010000059">
    <property type="protein sequence ID" value="MFC3266835.1"/>
    <property type="molecule type" value="Genomic_DNA"/>
</dbReference>
<dbReference type="PRINTS" id="PR00095">
    <property type="entry name" value="ANTSNTHASEI"/>
</dbReference>
<dbReference type="PANTHER" id="PTHR11236">
    <property type="entry name" value="AMINOBENZOATE/ANTHRANILATE SYNTHASE"/>
    <property type="match status" value="1"/>
</dbReference>
<feature type="domain" description="Chorismate-utilising enzyme C-terminal" evidence="1">
    <location>
        <begin position="17"/>
        <end position="272"/>
    </location>
</feature>
<dbReference type="InterPro" id="IPR019999">
    <property type="entry name" value="Anth_synth_I-like"/>
</dbReference>
<dbReference type="RefSeq" id="WP_376868904.1">
    <property type="nucleotide sequence ID" value="NZ_JBHRUV010000059.1"/>
</dbReference>